<feature type="DNA-binding region" description="H-T-H motif" evidence="5">
    <location>
        <begin position="27"/>
        <end position="46"/>
    </location>
</feature>
<keyword evidence="1" id="KW-0678">Repressor</keyword>
<dbReference type="InterPro" id="IPR036271">
    <property type="entry name" value="Tet_transcr_reg_TetR-rel_C_sf"/>
</dbReference>
<keyword evidence="9" id="KW-1185">Reference proteome</keyword>
<proteinExistence type="predicted"/>
<evidence type="ECO:0000313" key="8">
    <source>
        <dbReference type="EMBL" id="MDV6233814.1"/>
    </source>
</evidence>
<sequence length="232" mass="24863">MAGEDRREQILAAAERVATVDGLEALTMRSAAAAAGVSLRLVQYYFHSKAGLLDAVLTRFSERGYADSRSRIDAIADTSAARRLRMFARSVLPTDDEGRRFHRLGVSFASLAIREPDLAQAAYRANLAVLESVLAGMIGDAAAESGSDRIDAVAEARLLMSALHGLATMTMVGQIDEIEAADLVDRLLLGRTWFDAAVVSQPSEPSPARANNPDSVCSIKPSVSSESRARSR</sequence>
<feature type="region of interest" description="Disordered" evidence="6">
    <location>
        <begin position="202"/>
        <end position="232"/>
    </location>
</feature>
<dbReference type="Pfam" id="PF13977">
    <property type="entry name" value="TetR_C_6"/>
    <property type="match status" value="1"/>
</dbReference>
<comment type="caution">
    <text evidence="8">The sequence shown here is derived from an EMBL/GenBank/DDBJ whole genome shotgun (WGS) entry which is preliminary data.</text>
</comment>
<dbReference type="EMBL" id="JAWLKE010000013">
    <property type="protein sequence ID" value="MDV6233814.1"/>
    <property type="molecule type" value="Genomic_DNA"/>
</dbReference>
<dbReference type="SUPFAM" id="SSF48498">
    <property type="entry name" value="Tetracyclin repressor-like, C-terminal domain"/>
    <property type="match status" value="1"/>
</dbReference>
<gene>
    <name evidence="8" type="ORF">R3P95_24965</name>
</gene>
<dbReference type="PANTHER" id="PTHR30055">
    <property type="entry name" value="HTH-TYPE TRANSCRIPTIONAL REGULATOR RUTR"/>
    <property type="match status" value="1"/>
</dbReference>
<keyword evidence="3 5" id="KW-0238">DNA-binding</keyword>
<reference evidence="8 9" key="1">
    <citation type="submission" date="2023-10" db="EMBL/GenBank/DDBJ databases">
        <title>Development of a sustainable strategy for remediation of hydrocarbon-contaminated territories based on the waste exchange concept.</title>
        <authorList>
            <person name="Krivoruchko A."/>
        </authorList>
    </citation>
    <scope>NUCLEOTIDE SEQUENCE [LARGE SCALE GENOMIC DNA]</scope>
    <source>
        <strain evidence="8 9">IEGM 1322</strain>
    </source>
</reference>
<accession>A0ABU4B5Q7</accession>
<evidence type="ECO:0000256" key="5">
    <source>
        <dbReference type="PROSITE-ProRule" id="PRU00335"/>
    </source>
</evidence>
<keyword evidence="4" id="KW-0804">Transcription</keyword>
<organism evidence="8 9">
    <name type="scientific">Rhodococcus cercidiphylli</name>
    <dbReference type="NCBI Taxonomy" id="489916"/>
    <lineage>
        <taxon>Bacteria</taxon>
        <taxon>Bacillati</taxon>
        <taxon>Actinomycetota</taxon>
        <taxon>Actinomycetes</taxon>
        <taxon>Mycobacteriales</taxon>
        <taxon>Nocardiaceae</taxon>
        <taxon>Rhodococcus</taxon>
    </lineage>
</organism>
<feature type="domain" description="HTH tetR-type" evidence="7">
    <location>
        <begin position="4"/>
        <end position="64"/>
    </location>
</feature>
<evidence type="ECO:0000256" key="6">
    <source>
        <dbReference type="SAM" id="MobiDB-lite"/>
    </source>
</evidence>
<dbReference type="Pfam" id="PF00440">
    <property type="entry name" value="TetR_N"/>
    <property type="match status" value="1"/>
</dbReference>
<keyword evidence="2" id="KW-0805">Transcription regulation</keyword>
<evidence type="ECO:0000256" key="4">
    <source>
        <dbReference type="ARBA" id="ARBA00023163"/>
    </source>
</evidence>
<protein>
    <submittedName>
        <fullName evidence="8">TetR/AcrR family transcriptional regulator</fullName>
    </submittedName>
</protein>
<name>A0ABU4B5Q7_9NOCA</name>
<evidence type="ECO:0000256" key="3">
    <source>
        <dbReference type="ARBA" id="ARBA00023125"/>
    </source>
</evidence>
<dbReference type="PROSITE" id="PS50977">
    <property type="entry name" value="HTH_TETR_2"/>
    <property type="match status" value="1"/>
</dbReference>
<dbReference type="InterPro" id="IPR001647">
    <property type="entry name" value="HTH_TetR"/>
</dbReference>
<dbReference type="InterPro" id="IPR009057">
    <property type="entry name" value="Homeodomain-like_sf"/>
</dbReference>
<dbReference type="RefSeq" id="WP_317549809.1">
    <property type="nucleotide sequence ID" value="NZ_JAWLKE010000013.1"/>
</dbReference>
<dbReference type="Gene3D" id="1.10.357.10">
    <property type="entry name" value="Tetracycline Repressor, domain 2"/>
    <property type="match status" value="1"/>
</dbReference>
<evidence type="ECO:0000259" key="7">
    <source>
        <dbReference type="PROSITE" id="PS50977"/>
    </source>
</evidence>
<dbReference type="SUPFAM" id="SSF46689">
    <property type="entry name" value="Homeodomain-like"/>
    <property type="match status" value="1"/>
</dbReference>
<dbReference type="InterPro" id="IPR050109">
    <property type="entry name" value="HTH-type_TetR-like_transc_reg"/>
</dbReference>
<dbReference type="InterPro" id="IPR039538">
    <property type="entry name" value="BetI_C"/>
</dbReference>
<dbReference type="Proteomes" id="UP001185899">
    <property type="component" value="Unassembled WGS sequence"/>
</dbReference>
<evidence type="ECO:0000256" key="2">
    <source>
        <dbReference type="ARBA" id="ARBA00023015"/>
    </source>
</evidence>
<dbReference type="PANTHER" id="PTHR30055:SF234">
    <property type="entry name" value="HTH-TYPE TRANSCRIPTIONAL REGULATOR BETI"/>
    <property type="match status" value="1"/>
</dbReference>
<evidence type="ECO:0000313" key="9">
    <source>
        <dbReference type="Proteomes" id="UP001185899"/>
    </source>
</evidence>
<evidence type="ECO:0000256" key="1">
    <source>
        <dbReference type="ARBA" id="ARBA00022491"/>
    </source>
</evidence>